<proteinExistence type="predicted"/>
<sequence length="93" mass="9811">MPATRSRRPSLAYTTLRRISLMLALGATLSGVSAYRLRAHAACQHVVVGIQIARGGGGAPDAPAVRSQRGHPGIEMKAHGVRRGAQDGFKLRA</sequence>
<comment type="caution">
    <text evidence="1">The sequence shown here is derived from an EMBL/GenBank/DDBJ whole genome shotgun (WGS) entry which is preliminary data.</text>
</comment>
<evidence type="ECO:0000313" key="1">
    <source>
        <dbReference type="EMBL" id="KAG1523962.1"/>
    </source>
</evidence>
<gene>
    <name evidence="1" type="ORF">G6F51_014470</name>
</gene>
<dbReference type="AlphaFoldDB" id="A0A9P6XM78"/>
<accession>A0A9P6XM78</accession>
<reference evidence="1" key="1">
    <citation type="journal article" date="2020" name="Microb. Genom.">
        <title>Genetic diversity of clinical and environmental Mucorales isolates obtained from an investigation of mucormycosis cases among solid organ transplant recipients.</title>
        <authorList>
            <person name="Nguyen M.H."/>
            <person name="Kaul D."/>
            <person name="Muto C."/>
            <person name="Cheng S.J."/>
            <person name="Richter R.A."/>
            <person name="Bruno V.M."/>
            <person name="Liu G."/>
            <person name="Beyhan S."/>
            <person name="Sundermann A.J."/>
            <person name="Mounaud S."/>
            <person name="Pasculle A.W."/>
            <person name="Nierman W.C."/>
            <person name="Driscoll E."/>
            <person name="Cumbie R."/>
            <person name="Clancy C.J."/>
            <person name="Dupont C.L."/>
        </authorList>
    </citation>
    <scope>NUCLEOTIDE SEQUENCE</scope>
    <source>
        <strain evidence="1">GL16</strain>
    </source>
</reference>
<dbReference type="Proteomes" id="UP000717996">
    <property type="component" value="Unassembled WGS sequence"/>
</dbReference>
<evidence type="ECO:0000313" key="2">
    <source>
        <dbReference type="Proteomes" id="UP000717996"/>
    </source>
</evidence>
<organism evidence="1 2">
    <name type="scientific">Rhizopus oryzae</name>
    <name type="common">Mucormycosis agent</name>
    <name type="synonym">Rhizopus arrhizus var. delemar</name>
    <dbReference type="NCBI Taxonomy" id="64495"/>
    <lineage>
        <taxon>Eukaryota</taxon>
        <taxon>Fungi</taxon>
        <taxon>Fungi incertae sedis</taxon>
        <taxon>Mucoromycota</taxon>
        <taxon>Mucoromycotina</taxon>
        <taxon>Mucoromycetes</taxon>
        <taxon>Mucorales</taxon>
        <taxon>Mucorineae</taxon>
        <taxon>Rhizopodaceae</taxon>
        <taxon>Rhizopus</taxon>
    </lineage>
</organism>
<name>A0A9P6XM78_RHIOR</name>
<dbReference type="EMBL" id="JAANIT010010723">
    <property type="protein sequence ID" value="KAG1523962.1"/>
    <property type="molecule type" value="Genomic_DNA"/>
</dbReference>
<protein>
    <submittedName>
        <fullName evidence="1">Uncharacterized protein</fullName>
    </submittedName>
</protein>